<dbReference type="Pfam" id="PF12833">
    <property type="entry name" value="HTH_18"/>
    <property type="match status" value="1"/>
</dbReference>
<dbReference type="EMBL" id="JAICBX010000001">
    <property type="protein sequence ID" value="MBW8635772.1"/>
    <property type="molecule type" value="Genomic_DNA"/>
</dbReference>
<dbReference type="InterPro" id="IPR009057">
    <property type="entry name" value="Homeodomain-like_sf"/>
</dbReference>
<dbReference type="GO" id="GO:0003700">
    <property type="term" value="F:DNA-binding transcription factor activity"/>
    <property type="evidence" value="ECO:0007669"/>
    <property type="project" value="InterPro"/>
</dbReference>
<accession>A0AAE2ZJG6</accession>
<evidence type="ECO:0000256" key="3">
    <source>
        <dbReference type="ARBA" id="ARBA00023163"/>
    </source>
</evidence>
<dbReference type="Proteomes" id="UP001196509">
    <property type="component" value="Unassembled WGS sequence"/>
</dbReference>
<sequence>MAATFEGAPHPFQGFEPCLGVSAAISRGASLVLSAKDAKRNLISENAEIWEDFEPHLRRRMADRERLTPMGIRVRNALLELLPSGASTMDAVCKRLNISKRSLQRYLKDEGQTFQSILDATRSELSRHYLSRDELTVKEFSYLLAYRDPNSFYRAFHSWTGMTPQEARSRLGQ</sequence>
<dbReference type="GO" id="GO:0000976">
    <property type="term" value="F:transcription cis-regulatory region binding"/>
    <property type="evidence" value="ECO:0007669"/>
    <property type="project" value="TreeGrafter"/>
</dbReference>
<keyword evidence="1" id="KW-0805">Transcription regulation</keyword>
<gene>
    <name evidence="5" type="ORF">K1W69_01125</name>
</gene>
<evidence type="ECO:0000313" key="5">
    <source>
        <dbReference type="EMBL" id="MBW8635772.1"/>
    </source>
</evidence>
<dbReference type="GO" id="GO:0005829">
    <property type="term" value="C:cytosol"/>
    <property type="evidence" value="ECO:0007669"/>
    <property type="project" value="TreeGrafter"/>
</dbReference>
<keyword evidence="2" id="KW-0238">DNA-binding</keyword>
<feature type="domain" description="HTH araC/xylS-type" evidence="4">
    <location>
        <begin position="72"/>
        <end position="170"/>
    </location>
</feature>
<dbReference type="Gene3D" id="1.10.10.60">
    <property type="entry name" value="Homeodomain-like"/>
    <property type="match status" value="1"/>
</dbReference>
<evidence type="ECO:0000256" key="2">
    <source>
        <dbReference type="ARBA" id="ARBA00023125"/>
    </source>
</evidence>
<dbReference type="PANTHER" id="PTHR47894:SF1">
    <property type="entry name" value="HTH-TYPE TRANSCRIPTIONAL REGULATOR VQSM"/>
    <property type="match status" value="1"/>
</dbReference>
<dbReference type="PANTHER" id="PTHR47894">
    <property type="entry name" value="HTH-TYPE TRANSCRIPTIONAL REGULATOR GADX"/>
    <property type="match status" value="1"/>
</dbReference>
<keyword evidence="3" id="KW-0804">Transcription</keyword>
<comment type="caution">
    <text evidence="5">The sequence shown here is derived from an EMBL/GenBank/DDBJ whole genome shotgun (WGS) entry which is preliminary data.</text>
</comment>
<evidence type="ECO:0000313" key="6">
    <source>
        <dbReference type="Proteomes" id="UP001196509"/>
    </source>
</evidence>
<proteinExistence type="predicted"/>
<evidence type="ECO:0000259" key="4">
    <source>
        <dbReference type="PROSITE" id="PS01124"/>
    </source>
</evidence>
<protein>
    <submittedName>
        <fullName evidence="5">Helix-turn-helix transcriptional regulator</fullName>
    </submittedName>
</protein>
<reference evidence="5" key="1">
    <citation type="submission" date="2021-08" db="EMBL/GenBank/DDBJ databases">
        <title>Hoeflea bacterium WL0058 sp. nov., isolated from the sediment.</title>
        <authorList>
            <person name="Wang L."/>
            <person name="Zhang D."/>
        </authorList>
    </citation>
    <scope>NUCLEOTIDE SEQUENCE</scope>
    <source>
        <strain evidence="5">WL0058</strain>
    </source>
</reference>
<dbReference type="SUPFAM" id="SSF46689">
    <property type="entry name" value="Homeodomain-like"/>
    <property type="match status" value="1"/>
</dbReference>
<name>A0AAE2ZJG6_9HYPH</name>
<dbReference type="PROSITE" id="PS01124">
    <property type="entry name" value="HTH_ARAC_FAMILY_2"/>
    <property type="match status" value="1"/>
</dbReference>
<dbReference type="RefSeq" id="WP_220226492.1">
    <property type="nucleotide sequence ID" value="NZ_JAICBX010000001.1"/>
</dbReference>
<dbReference type="AlphaFoldDB" id="A0AAE2ZJG6"/>
<dbReference type="SMART" id="SM00342">
    <property type="entry name" value="HTH_ARAC"/>
    <property type="match status" value="1"/>
</dbReference>
<keyword evidence="6" id="KW-1185">Reference proteome</keyword>
<evidence type="ECO:0000256" key="1">
    <source>
        <dbReference type="ARBA" id="ARBA00023015"/>
    </source>
</evidence>
<organism evidence="5 6">
    <name type="scientific">Flavimaribacter sediminis</name>
    <dbReference type="NCBI Taxonomy" id="2865987"/>
    <lineage>
        <taxon>Bacteria</taxon>
        <taxon>Pseudomonadati</taxon>
        <taxon>Pseudomonadota</taxon>
        <taxon>Alphaproteobacteria</taxon>
        <taxon>Hyphomicrobiales</taxon>
        <taxon>Rhizobiaceae</taxon>
        <taxon>Flavimaribacter</taxon>
    </lineage>
</organism>
<dbReference type="InterPro" id="IPR018060">
    <property type="entry name" value="HTH_AraC"/>
</dbReference>